<dbReference type="eggNOG" id="ENOG5030PAB">
    <property type="taxonomic scope" value="Bacteria"/>
</dbReference>
<proteinExistence type="predicted"/>
<dbReference type="OrthoDB" id="2642625at2"/>
<sequence>MGTIRCGFWKLRFLLSPESMKEWLELCKEHNICFEIPNYERTKHTIEQVYDAYCRFYESLMATEISDHDSIVAPAYTMSFLTGNKIKPVSSFRLVSFDYDIYNREFNRKIKTIDLCLQISYPKSIAVTSEDNKYFTYEDIQLHEPSGYPLFVQLTDFIKKHTKPLRFVTNGVEQKPSIRISVQAKSDLACSWIAKKYGWNIKI</sequence>
<dbReference type="EMBL" id="CP002530">
    <property type="protein sequence ID" value="ADY37747.1"/>
    <property type="molecule type" value="Genomic_DNA"/>
</dbReference>
<evidence type="ECO:0000313" key="1">
    <source>
        <dbReference type="EMBL" id="ADY37747.1"/>
    </source>
</evidence>
<protein>
    <submittedName>
        <fullName evidence="1">Uncharacterized protein</fullName>
    </submittedName>
</protein>
<organism evidence="1 2">
    <name type="scientific">Phocaeicola salanitronis (strain DSM 18170 / JCM 13657 / CCUG 60908 / BL78)</name>
    <name type="common">Bacteroides salanitronis</name>
    <dbReference type="NCBI Taxonomy" id="667015"/>
    <lineage>
        <taxon>Bacteria</taxon>
        <taxon>Pseudomonadati</taxon>
        <taxon>Bacteroidota</taxon>
        <taxon>Bacteroidia</taxon>
        <taxon>Bacteroidales</taxon>
        <taxon>Bacteroidaceae</taxon>
        <taxon>Phocaeicola</taxon>
    </lineage>
</organism>
<dbReference type="HOGENOM" id="CLU_1347310_0_0_10"/>
<gene>
    <name evidence="1" type="ordered locus">Bacsa_3220</name>
</gene>
<evidence type="ECO:0000313" key="2">
    <source>
        <dbReference type="Proteomes" id="UP000007486"/>
    </source>
</evidence>
<name>F0R4C7_PHOSB</name>
<reference evidence="1 2" key="1">
    <citation type="journal article" date="2011" name="Stand. Genomic Sci.">
        <title>Complete genome sequence of Bacteroides salanitronis type strain (BL78).</title>
        <authorList>
            <person name="Gronow S."/>
            <person name="Held B."/>
            <person name="Lucas S."/>
            <person name="Lapidus A."/>
            <person name="Del Rio T.G."/>
            <person name="Nolan M."/>
            <person name="Tice H."/>
            <person name="Deshpande S."/>
            <person name="Cheng J.F."/>
            <person name="Pitluck S."/>
            <person name="Liolios K."/>
            <person name="Pagani I."/>
            <person name="Ivanova N."/>
            <person name="Mavromatis K."/>
            <person name="Pati A."/>
            <person name="Tapia R."/>
            <person name="Han C."/>
            <person name="Goodwin L."/>
            <person name="Chen A."/>
            <person name="Palaniappan K."/>
            <person name="Land M."/>
            <person name="Hauser L."/>
            <person name="Chang Y.J."/>
            <person name="Jeffries C.D."/>
            <person name="Brambilla E.M."/>
            <person name="Rohde M."/>
            <person name="Goker M."/>
            <person name="Detter J.C."/>
            <person name="Woyke T."/>
            <person name="Bristow J."/>
            <person name="Markowitz V."/>
            <person name="Hugenholtz P."/>
            <person name="Kyrpides N.C."/>
            <person name="Klenk H.P."/>
            <person name="Eisen J.A."/>
        </authorList>
    </citation>
    <scope>NUCLEOTIDE SEQUENCE [LARGE SCALE GENOMIC DNA]</scope>
    <source>
        <strain evidence="1 2">DSM 18170</strain>
    </source>
</reference>
<dbReference type="STRING" id="667015.Bacsa_3220"/>
<dbReference type="Proteomes" id="UP000007486">
    <property type="component" value="Chromosome"/>
</dbReference>
<dbReference type="RefSeq" id="WP_013619110.1">
    <property type="nucleotide sequence ID" value="NC_015164.1"/>
</dbReference>
<keyword evidence="2" id="KW-1185">Reference proteome</keyword>
<dbReference type="KEGG" id="bsa:Bacsa_3220"/>
<accession>F0R4C7</accession>
<dbReference type="AlphaFoldDB" id="F0R4C7"/>